<dbReference type="Gene3D" id="2.130.10.10">
    <property type="entry name" value="YVTN repeat-like/Quinoprotein amine dehydrogenase"/>
    <property type="match status" value="2"/>
</dbReference>
<comment type="function">
    <text evidence="12">Functions as a sorting receptor in the Golgi compartment required for the intracellular sorting and delivery of soluble vacuolar proteins, like carboxypeptidase Y (CPY) and proteinase A. Executes multiple rounds of sorting by cycling between the late Golgi and a prevacuolar endosome-like compartment.</text>
</comment>
<dbReference type="Pfam" id="PF15901">
    <property type="entry name" value="Sortilin_C"/>
    <property type="match status" value="2"/>
</dbReference>
<accession>A0ABR2UR95</accession>
<dbReference type="PANTHER" id="PTHR12106">
    <property type="entry name" value="SORTILIN RELATED"/>
    <property type="match status" value="1"/>
</dbReference>
<name>A0ABR2UR95_9PEZI</name>
<keyword evidence="8" id="KW-0333">Golgi apparatus</keyword>
<dbReference type="CDD" id="cd15482">
    <property type="entry name" value="Sialidase_non-viral"/>
    <property type="match status" value="1"/>
</dbReference>
<feature type="domain" description="VPS10" evidence="21">
    <location>
        <begin position="736"/>
        <end position="1377"/>
    </location>
</feature>
<dbReference type="InterPro" id="IPR006581">
    <property type="entry name" value="VPS10"/>
</dbReference>
<dbReference type="Proteomes" id="UP001408356">
    <property type="component" value="Unassembled WGS sequence"/>
</dbReference>
<proteinExistence type="predicted"/>
<keyword evidence="5 19" id="KW-0812">Transmembrane</keyword>
<evidence type="ECO:0000256" key="9">
    <source>
        <dbReference type="ARBA" id="ARBA00023136"/>
    </source>
</evidence>
<feature type="region of interest" description="Disordered" evidence="18">
    <location>
        <begin position="671"/>
        <end position="707"/>
    </location>
</feature>
<evidence type="ECO:0000256" key="14">
    <source>
        <dbReference type="ARBA" id="ARBA00031354"/>
    </source>
</evidence>
<dbReference type="SUPFAM" id="SSF110296">
    <property type="entry name" value="Oligoxyloglucan reducing end-specific cellobiohydrolase"/>
    <property type="match status" value="2"/>
</dbReference>
<feature type="compositionally biased region" description="Basic and acidic residues" evidence="18">
    <location>
        <begin position="650"/>
        <end position="660"/>
    </location>
</feature>
<evidence type="ECO:0000256" key="15">
    <source>
        <dbReference type="ARBA" id="ARBA00031902"/>
    </source>
</evidence>
<feature type="chain" id="PRO_5045673363" description="Vacuolar protein sorting/targeting protein 10" evidence="20">
    <location>
        <begin position="38"/>
        <end position="1521"/>
    </location>
</feature>
<evidence type="ECO:0000256" key="4">
    <source>
        <dbReference type="ARBA" id="ARBA00022448"/>
    </source>
</evidence>
<feature type="signal peptide" evidence="20">
    <location>
        <begin position="1"/>
        <end position="37"/>
    </location>
</feature>
<keyword evidence="19" id="KW-1133">Transmembrane helix</keyword>
<evidence type="ECO:0000256" key="3">
    <source>
        <dbReference type="ARBA" id="ARBA00015369"/>
    </source>
</evidence>
<evidence type="ECO:0000256" key="10">
    <source>
        <dbReference type="ARBA" id="ARBA00023170"/>
    </source>
</evidence>
<organism evidence="22 23">
    <name type="scientific">Seiridium unicorne</name>
    <dbReference type="NCBI Taxonomy" id="138068"/>
    <lineage>
        <taxon>Eukaryota</taxon>
        <taxon>Fungi</taxon>
        <taxon>Dikarya</taxon>
        <taxon>Ascomycota</taxon>
        <taxon>Pezizomycotina</taxon>
        <taxon>Sordariomycetes</taxon>
        <taxon>Xylariomycetidae</taxon>
        <taxon>Amphisphaeriales</taxon>
        <taxon>Sporocadaceae</taxon>
        <taxon>Seiridium</taxon>
    </lineage>
</organism>
<dbReference type="EMBL" id="JARVKF010000400">
    <property type="protein sequence ID" value="KAK9417183.1"/>
    <property type="molecule type" value="Genomic_DNA"/>
</dbReference>
<dbReference type="Gene3D" id="3.30.60.270">
    <property type="match status" value="2"/>
</dbReference>
<protein>
    <recommendedName>
        <fullName evidence="3">Vacuolar protein sorting/targeting protein 10</fullName>
    </recommendedName>
    <alternativeName>
        <fullName evidence="14">Carboxypeptidase Y receptor</fullName>
    </alternativeName>
    <alternativeName>
        <fullName evidence="13 15">Sortilin VPS10</fullName>
    </alternativeName>
    <alternativeName>
        <fullName evidence="16 17">Vacuolar carboxypeptidase Sorting receptor VPS10</fullName>
    </alternativeName>
</protein>
<evidence type="ECO:0000256" key="16">
    <source>
        <dbReference type="ARBA" id="ARBA00032705"/>
    </source>
</evidence>
<feature type="transmembrane region" description="Helical" evidence="19">
    <location>
        <begin position="1439"/>
        <end position="1460"/>
    </location>
</feature>
<evidence type="ECO:0000256" key="17">
    <source>
        <dbReference type="ARBA" id="ARBA00032910"/>
    </source>
</evidence>
<evidence type="ECO:0000256" key="1">
    <source>
        <dbReference type="ARBA" id="ARBA00004166"/>
    </source>
</evidence>
<evidence type="ECO:0000313" key="22">
    <source>
        <dbReference type="EMBL" id="KAK9417183.1"/>
    </source>
</evidence>
<sequence>MRADRDALLRPRGLSWQTVVLLTALLWQICMIGTATAKKDEPTVTVSDFEHYPLNLNYFRDSDVVLFHDQTAGVVYRSADAGATWAKVDGVDEGKAAVLNMHEYDSSRAYILTKGVYHWRTHDRGKTWETFYTDAELNIYRSDWLVFHASDPDSIMFYGIDCESIFCDDVVMYTTDGFKSDAKYLRNMVDGCWWAKSSEIFTTGEKEHDASRILCVIRGDWSPMKEDNRLLISDNYFSAVDADGAIQEFEPNLNGFGPVQGIVNLAVVKKYILVATASKNTDEMALYVTDDTLRWHRAVFPNDHRINQKAYTVLEGTNYSLQIDVMNARPSNPMGVLLTSNSNGTYFTRTVEHTNRNGYGHVDFEKISGIQGIFLINQVNNWEDVEEKGDKADKKIKTKITFDDGRTFETVRAGDKYIHLHSVTEMNNVGRVFSSPAPGLVMGNGNTGDYLRPYSDADLYISDDAGRTWLKGLDGPHKYEFGDQGSVLVAVRDTKEKEVTEIKYSLNHGKSWDPVALPKDLKVRPWVLTTTQDSTSLKFILTAESSDSQYHVISIDFDGLHEDTCKESDMEDWFARKDDDGNPSCLMGHTQKYHRRKKDANCFIKQEFKDPIPVTESCDCSDADFECDFNFVSKDGKCEKAGPIIPPEGACKKGDPEETFKGTSGWRLIPGNDCKRKGGSQKDDSVDRKCSDAAAPGGGGEASGKISHKPTEIKGEYAFFEKHYLERGDSSSHSDETVIMRPLESGAMGAGAIMVSHDHGKNWDTPKELAGEKIWAITSHQYYKDMVFFVAADGKVIYSVDRGQHFYSFKTPYPPDLTRRLSPWSFHPDQIDWLIFHGQSCDGGKCHDIASVSRDRGDNWETLARFVSRCDFTGSQAYKGFGRPEKQVICLKKEREDADEGNPYELVYTNDFIEDKGNMKVVHRNTKDFATMAEFIVVATENQTASTLHAWTSVNGQNYAQAHWPYNFDVGHETLYTVLDSSTHSVNLFVETNEDKERRFGSILKSNSNGTSYVVSISGVNCDTLGYVDFEKMLGLQGVILVNTVENPNSDSEPKKLQTKISHNDGAEWAFLPPPKKDVDGKPFCQSTAGDENCALHIHGYTERADHGKTYSSEGAVGIMFGWGNVGAVLGDAKDADTFMTTDAGISWKMVKRGRWMWSLGDQGSIIVLGQREVRTKSVSYTLDEGETWKDYVFSDSDVVISDITTLRSGASRNFLLWCHSGDTLSTVNIDFSGLTSEQCVFDKEDSSKSDYNLWTPKHPKQPDGCLFGHKAEYLRKKTDRTCFNGQTLQHLWGFDNCTCTRQDFECDYNYEMDNHGQCKLVPGYTPISLEQYCKENPDAIEYYEPSGYRRIPLTTCSGDVEMDKTKNVFPCPGKEDEFERAHSVSGVVIFFAIVIPIGAAAAFGWWVWRNWDGKFGQIRLGDHGSTFDSESPLVKYPVIAISAVAAVIAALPLIASSVWRSAASLFEKVTGRGGSSYSWLGNSGPRRFTTRDSFARGRADYAIVDEDEGELLGDDSDDEV</sequence>
<dbReference type="InterPro" id="IPR031778">
    <property type="entry name" value="Sortilin_N"/>
</dbReference>
<keyword evidence="10" id="KW-0675">Receptor</keyword>
<evidence type="ECO:0000256" key="18">
    <source>
        <dbReference type="SAM" id="MobiDB-lite"/>
    </source>
</evidence>
<evidence type="ECO:0000256" key="12">
    <source>
        <dbReference type="ARBA" id="ARBA00025569"/>
    </source>
</evidence>
<evidence type="ECO:0000256" key="8">
    <source>
        <dbReference type="ARBA" id="ARBA00023034"/>
    </source>
</evidence>
<feature type="domain" description="VPS10" evidence="21">
    <location>
        <begin position="64"/>
        <end position="702"/>
    </location>
</feature>
<evidence type="ECO:0000256" key="20">
    <source>
        <dbReference type="SAM" id="SignalP"/>
    </source>
</evidence>
<dbReference type="InterPro" id="IPR015943">
    <property type="entry name" value="WD40/YVTN_repeat-like_dom_sf"/>
</dbReference>
<feature type="compositionally biased region" description="Basic and acidic residues" evidence="18">
    <location>
        <begin position="673"/>
        <end position="691"/>
    </location>
</feature>
<keyword evidence="11" id="KW-0325">Glycoprotein</keyword>
<feature type="transmembrane region" description="Helical" evidence="19">
    <location>
        <begin position="1388"/>
        <end position="1409"/>
    </location>
</feature>
<keyword evidence="23" id="KW-1185">Reference proteome</keyword>
<comment type="subcellular location">
    <subcellularLocation>
        <location evidence="1">Golgi apparatus</location>
        <location evidence="1">trans-Golgi network membrane</location>
        <topology evidence="1">Multi-pass membrane protein</topology>
    </subcellularLocation>
    <subcellularLocation>
        <location evidence="2">Prevacuolar compartment membrane</location>
        <topology evidence="2">Multi-pass membrane protein</topology>
    </subcellularLocation>
</comment>
<dbReference type="Pfam" id="PF15902">
    <property type="entry name" value="Sortilin-Vps10"/>
    <property type="match status" value="2"/>
</dbReference>
<evidence type="ECO:0000256" key="6">
    <source>
        <dbReference type="ARBA" id="ARBA00022737"/>
    </source>
</evidence>
<keyword evidence="20" id="KW-0732">Signal</keyword>
<keyword evidence="6" id="KW-0677">Repeat</keyword>
<evidence type="ECO:0000256" key="2">
    <source>
        <dbReference type="ARBA" id="ARBA00004488"/>
    </source>
</evidence>
<reference evidence="22 23" key="1">
    <citation type="journal article" date="2024" name="J. Plant Pathol.">
        <title>Sequence and assembly of the genome of Seiridium unicorne, isolate CBS 538.82, causal agent of cypress canker disease.</title>
        <authorList>
            <person name="Scali E."/>
            <person name="Rocca G.D."/>
            <person name="Danti R."/>
            <person name="Garbelotto M."/>
            <person name="Barberini S."/>
            <person name="Baroncelli R."/>
            <person name="Emiliani G."/>
        </authorList>
    </citation>
    <scope>NUCLEOTIDE SEQUENCE [LARGE SCALE GENOMIC DNA]</scope>
    <source>
        <strain evidence="22 23">BM-138-508</strain>
    </source>
</reference>
<evidence type="ECO:0000256" key="13">
    <source>
        <dbReference type="ARBA" id="ARBA00031250"/>
    </source>
</evidence>
<evidence type="ECO:0000256" key="7">
    <source>
        <dbReference type="ARBA" id="ARBA00022927"/>
    </source>
</evidence>
<evidence type="ECO:0000256" key="19">
    <source>
        <dbReference type="SAM" id="Phobius"/>
    </source>
</evidence>
<comment type="caution">
    <text evidence="22">The sequence shown here is derived from an EMBL/GenBank/DDBJ whole genome shotgun (WGS) entry which is preliminary data.</text>
</comment>
<evidence type="ECO:0000256" key="5">
    <source>
        <dbReference type="ARBA" id="ARBA00022692"/>
    </source>
</evidence>
<dbReference type="SMART" id="SM00602">
    <property type="entry name" value="VPS10"/>
    <property type="match status" value="2"/>
</dbReference>
<evidence type="ECO:0000313" key="23">
    <source>
        <dbReference type="Proteomes" id="UP001408356"/>
    </source>
</evidence>
<evidence type="ECO:0000256" key="11">
    <source>
        <dbReference type="ARBA" id="ARBA00023180"/>
    </source>
</evidence>
<dbReference type="PANTHER" id="PTHR12106:SF27">
    <property type="entry name" value="SORTILIN-RELATED RECEPTOR"/>
    <property type="match status" value="1"/>
</dbReference>
<keyword evidence="7" id="KW-0653">Protein transport</keyword>
<dbReference type="InterPro" id="IPR050310">
    <property type="entry name" value="VPS10-sortilin"/>
</dbReference>
<keyword evidence="4" id="KW-0813">Transport</keyword>
<dbReference type="Gene3D" id="2.10.70.80">
    <property type="match status" value="2"/>
</dbReference>
<feature type="region of interest" description="Disordered" evidence="18">
    <location>
        <begin position="646"/>
        <end position="665"/>
    </location>
</feature>
<evidence type="ECO:0000259" key="21">
    <source>
        <dbReference type="SMART" id="SM00602"/>
    </source>
</evidence>
<keyword evidence="9 19" id="KW-0472">Membrane</keyword>
<gene>
    <name evidence="22" type="ORF">SUNI508_08987</name>
</gene>
<dbReference type="InterPro" id="IPR031777">
    <property type="entry name" value="Sortilin_C"/>
</dbReference>